<keyword evidence="3" id="KW-1185">Reference proteome</keyword>
<dbReference type="EMBL" id="CAAALY010109797">
    <property type="protein sequence ID" value="VEL30145.1"/>
    <property type="molecule type" value="Genomic_DNA"/>
</dbReference>
<keyword evidence="1" id="KW-0812">Transmembrane</keyword>
<comment type="caution">
    <text evidence="2">The sequence shown here is derived from an EMBL/GenBank/DDBJ whole genome shotgun (WGS) entry which is preliminary data.</text>
</comment>
<dbReference type="OrthoDB" id="10266771at2759"/>
<proteinExistence type="predicted"/>
<dbReference type="SUPFAM" id="SSF48317">
    <property type="entry name" value="Acid phosphatase/Vanadium-dependent haloperoxidase"/>
    <property type="match status" value="1"/>
</dbReference>
<dbReference type="InterPro" id="IPR036938">
    <property type="entry name" value="PAP2/HPO_sf"/>
</dbReference>
<dbReference type="Proteomes" id="UP000784294">
    <property type="component" value="Unassembled WGS sequence"/>
</dbReference>
<gene>
    <name evidence="2" type="ORF">PXEA_LOCUS23585</name>
</gene>
<keyword evidence="1" id="KW-0472">Membrane</keyword>
<organism evidence="2 3">
    <name type="scientific">Protopolystoma xenopodis</name>
    <dbReference type="NCBI Taxonomy" id="117903"/>
    <lineage>
        <taxon>Eukaryota</taxon>
        <taxon>Metazoa</taxon>
        <taxon>Spiralia</taxon>
        <taxon>Lophotrochozoa</taxon>
        <taxon>Platyhelminthes</taxon>
        <taxon>Monogenea</taxon>
        <taxon>Polyopisthocotylea</taxon>
        <taxon>Polystomatidea</taxon>
        <taxon>Polystomatidae</taxon>
        <taxon>Protopolystoma</taxon>
    </lineage>
</organism>
<sequence length="127" mass="14346">MFLCIRSICLFLEVTCHGVFWLSLAFGWLSSLIRLLLLHYLEKVSFVDPITNIKNPDSSLLLSSGLSWPQALREETASCFCLSSALIFDLVIIGLLKLIFRRQRPSGNKPQDMRMTISVDSYSFPSG</sequence>
<evidence type="ECO:0000256" key="1">
    <source>
        <dbReference type="SAM" id="Phobius"/>
    </source>
</evidence>
<reference evidence="2" key="1">
    <citation type="submission" date="2018-11" db="EMBL/GenBank/DDBJ databases">
        <authorList>
            <consortium name="Pathogen Informatics"/>
        </authorList>
    </citation>
    <scope>NUCLEOTIDE SEQUENCE</scope>
</reference>
<feature type="transmembrane region" description="Helical" evidence="1">
    <location>
        <begin position="77"/>
        <end position="100"/>
    </location>
</feature>
<keyword evidence="1" id="KW-1133">Transmembrane helix</keyword>
<evidence type="ECO:0000313" key="2">
    <source>
        <dbReference type="EMBL" id="VEL30145.1"/>
    </source>
</evidence>
<accession>A0A3S5CL48</accession>
<protein>
    <submittedName>
        <fullName evidence="2">Uncharacterized protein</fullName>
    </submittedName>
</protein>
<dbReference type="AlphaFoldDB" id="A0A3S5CL48"/>
<name>A0A3S5CL48_9PLAT</name>
<evidence type="ECO:0000313" key="3">
    <source>
        <dbReference type="Proteomes" id="UP000784294"/>
    </source>
</evidence>